<comment type="caution">
    <text evidence="1">The sequence shown here is derived from an EMBL/GenBank/DDBJ whole genome shotgun (WGS) entry which is preliminary data.</text>
</comment>
<name>A0ACC0LKZ3_RHOML</name>
<evidence type="ECO:0000313" key="2">
    <source>
        <dbReference type="Proteomes" id="UP001062846"/>
    </source>
</evidence>
<gene>
    <name evidence="1" type="ORF">RHMOL_Rhmol12G0210800</name>
</gene>
<protein>
    <submittedName>
        <fullName evidence="1">Uncharacterized protein</fullName>
    </submittedName>
</protein>
<dbReference type="EMBL" id="CM046399">
    <property type="protein sequence ID" value="KAI8529252.1"/>
    <property type="molecule type" value="Genomic_DNA"/>
</dbReference>
<dbReference type="Proteomes" id="UP001062846">
    <property type="component" value="Chromosome 12"/>
</dbReference>
<proteinExistence type="predicted"/>
<reference evidence="1" key="1">
    <citation type="submission" date="2022-02" db="EMBL/GenBank/DDBJ databases">
        <title>Plant Genome Project.</title>
        <authorList>
            <person name="Zhang R.-G."/>
        </authorList>
    </citation>
    <scope>NUCLEOTIDE SEQUENCE</scope>
    <source>
        <strain evidence="1">AT1</strain>
    </source>
</reference>
<sequence>MAIFCIQDSWVFTFGIIGNIVSFMVYLAPAPTFYRIIKRKSTEGFQSFPYLVALLSSMLWIYYASLKPNAYLLISINAVGCVIETIYIALYIAYAPKKARRQVIRTKSVEFMPFTLSFFLTLNAITWFFYGLLLKDLYITVPNVLGFVFGVLQMALYLIYKNCNRVPEEQQKLPSTVKLETIRSVDRVHSVPDSGEDKQGNDLNKHGKTSCDEEIGMDASNQV</sequence>
<evidence type="ECO:0000313" key="1">
    <source>
        <dbReference type="EMBL" id="KAI8529252.1"/>
    </source>
</evidence>
<keyword evidence="2" id="KW-1185">Reference proteome</keyword>
<organism evidence="1 2">
    <name type="scientific">Rhododendron molle</name>
    <name type="common">Chinese azalea</name>
    <name type="synonym">Azalea mollis</name>
    <dbReference type="NCBI Taxonomy" id="49168"/>
    <lineage>
        <taxon>Eukaryota</taxon>
        <taxon>Viridiplantae</taxon>
        <taxon>Streptophyta</taxon>
        <taxon>Embryophyta</taxon>
        <taxon>Tracheophyta</taxon>
        <taxon>Spermatophyta</taxon>
        <taxon>Magnoliopsida</taxon>
        <taxon>eudicotyledons</taxon>
        <taxon>Gunneridae</taxon>
        <taxon>Pentapetalae</taxon>
        <taxon>asterids</taxon>
        <taxon>Ericales</taxon>
        <taxon>Ericaceae</taxon>
        <taxon>Ericoideae</taxon>
        <taxon>Rhodoreae</taxon>
        <taxon>Rhododendron</taxon>
    </lineage>
</organism>
<accession>A0ACC0LKZ3</accession>